<dbReference type="AlphaFoldDB" id="A0AAV1AU21"/>
<feature type="signal peptide" evidence="4">
    <location>
        <begin position="1"/>
        <end position="20"/>
    </location>
</feature>
<evidence type="ECO:0000259" key="5">
    <source>
        <dbReference type="SMART" id="SM00856"/>
    </source>
</evidence>
<dbReference type="Proteomes" id="UP001157006">
    <property type="component" value="Chromosome 5"/>
</dbReference>
<protein>
    <recommendedName>
        <fullName evidence="5">Pectinesterase inhibitor domain-containing protein</fullName>
    </recommendedName>
</protein>
<evidence type="ECO:0000313" key="7">
    <source>
        <dbReference type="Proteomes" id="UP001157006"/>
    </source>
</evidence>
<dbReference type="NCBIfam" id="TIGR01614">
    <property type="entry name" value="PME_inhib"/>
    <property type="match status" value="1"/>
</dbReference>
<evidence type="ECO:0000256" key="3">
    <source>
        <dbReference type="ARBA" id="ARBA00038471"/>
    </source>
</evidence>
<keyword evidence="1 4" id="KW-0732">Signal</keyword>
<dbReference type="EMBL" id="OX451740">
    <property type="protein sequence ID" value="CAI8612519.1"/>
    <property type="molecule type" value="Genomic_DNA"/>
</dbReference>
<dbReference type="FunFam" id="1.20.140.40:FF:000008">
    <property type="entry name" value="Invertase/pectin methylesterase inhibitor family protein"/>
    <property type="match status" value="1"/>
</dbReference>
<dbReference type="InterPro" id="IPR034086">
    <property type="entry name" value="PMEI_plant"/>
</dbReference>
<evidence type="ECO:0000256" key="1">
    <source>
        <dbReference type="ARBA" id="ARBA00022729"/>
    </source>
</evidence>
<dbReference type="InterPro" id="IPR006501">
    <property type="entry name" value="Pectinesterase_inhib_dom"/>
</dbReference>
<accession>A0AAV1AU21</accession>
<dbReference type="InterPro" id="IPR052421">
    <property type="entry name" value="PCW_Enzyme_Inhibitor"/>
</dbReference>
<sequence length="169" mass="18262">MSRLSILAIVFLFCIASSNAAVDIQAICQKAKNPTFCTNLLTPKAGGDLSSLAQYTLDVTRTDVSNTVSLLKTLIGKSGVDPKLQTHYKECLDHFDEEQALGDVLEAIQLLKSLDYNGVSVHLSAVMTDVDECLSDESPPDNSDLPKSAETVYQVSQISLIISNLLAQK</sequence>
<name>A0AAV1AU21_VICFA</name>
<dbReference type="SUPFAM" id="SSF101148">
    <property type="entry name" value="Plant invertase/pectin methylesterase inhibitor"/>
    <property type="match status" value="1"/>
</dbReference>
<dbReference type="Gene3D" id="1.20.140.40">
    <property type="entry name" value="Invertase/pectin methylesterase inhibitor family protein"/>
    <property type="match status" value="1"/>
</dbReference>
<keyword evidence="2" id="KW-1015">Disulfide bond</keyword>
<feature type="domain" description="Pectinesterase inhibitor" evidence="5">
    <location>
        <begin position="19"/>
        <end position="168"/>
    </location>
</feature>
<dbReference type="PANTHER" id="PTHR36710">
    <property type="entry name" value="PECTINESTERASE INHIBITOR-LIKE"/>
    <property type="match status" value="1"/>
</dbReference>
<keyword evidence="7" id="KW-1185">Reference proteome</keyword>
<organism evidence="6 7">
    <name type="scientific">Vicia faba</name>
    <name type="common">Broad bean</name>
    <name type="synonym">Faba vulgaris</name>
    <dbReference type="NCBI Taxonomy" id="3906"/>
    <lineage>
        <taxon>Eukaryota</taxon>
        <taxon>Viridiplantae</taxon>
        <taxon>Streptophyta</taxon>
        <taxon>Embryophyta</taxon>
        <taxon>Tracheophyta</taxon>
        <taxon>Spermatophyta</taxon>
        <taxon>Magnoliopsida</taxon>
        <taxon>eudicotyledons</taxon>
        <taxon>Gunneridae</taxon>
        <taxon>Pentapetalae</taxon>
        <taxon>rosids</taxon>
        <taxon>fabids</taxon>
        <taxon>Fabales</taxon>
        <taxon>Fabaceae</taxon>
        <taxon>Papilionoideae</taxon>
        <taxon>50 kb inversion clade</taxon>
        <taxon>NPAAA clade</taxon>
        <taxon>Hologalegina</taxon>
        <taxon>IRL clade</taxon>
        <taxon>Fabeae</taxon>
        <taxon>Vicia</taxon>
    </lineage>
</organism>
<feature type="chain" id="PRO_5043538834" description="Pectinesterase inhibitor domain-containing protein" evidence="4">
    <location>
        <begin position="21"/>
        <end position="169"/>
    </location>
</feature>
<proteinExistence type="inferred from homology"/>
<dbReference type="GO" id="GO:0046910">
    <property type="term" value="F:pectinesterase inhibitor activity"/>
    <property type="evidence" value="ECO:0007669"/>
    <property type="project" value="InterPro"/>
</dbReference>
<comment type="similarity">
    <text evidence="3">Belongs to the PMEI family.</text>
</comment>
<gene>
    <name evidence="6" type="ORF">VFH_V038200</name>
</gene>
<evidence type="ECO:0000256" key="2">
    <source>
        <dbReference type="ARBA" id="ARBA00023157"/>
    </source>
</evidence>
<evidence type="ECO:0000313" key="6">
    <source>
        <dbReference type="EMBL" id="CAI8612519.1"/>
    </source>
</evidence>
<reference evidence="6 7" key="1">
    <citation type="submission" date="2023-01" db="EMBL/GenBank/DDBJ databases">
        <authorList>
            <person name="Kreplak J."/>
        </authorList>
    </citation>
    <scope>NUCLEOTIDE SEQUENCE [LARGE SCALE GENOMIC DNA]</scope>
</reference>
<dbReference type="SMART" id="SM00856">
    <property type="entry name" value="PMEI"/>
    <property type="match status" value="1"/>
</dbReference>
<evidence type="ECO:0000256" key="4">
    <source>
        <dbReference type="SAM" id="SignalP"/>
    </source>
</evidence>
<dbReference type="InterPro" id="IPR035513">
    <property type="entry name" value="Invertase/methylesterase_inhib"/>
</dbReference>
<dbReference type="PANTHER" id="PTHR36710:SF20">
    <property type="entry name" value="PECTINESTERASE INHIBITOR DOMAIN PROTEIN"/>
    <property type="match status" value="1"/>
</dbReference>
<dbReference type="Pfam" id="PF04043">
    <property type="entry name" value="PMEI"/>
    <property type="match status" value="1"/>
</dbReference>
<dbReference type="CDD" id="cd15797">
    <property type="entry name" value="PMEI"/>
    <property type="match status" value="1"/>
</dbReference>